<comment type="caution">
    <text evidence="1">The sequence shown here is derived from an EMBL/GenBank/DDBJ whole genome shotgun (WGS) entry which is preliminary data.</text>
</comment>
<dbReference type="EMBL" id="JAEOAQ010000007">
    <property type="protein sequence ID" value="KAG5416949.1"/>
    <property type="molecule type" value="Genomic_DNA"/>
</dbReference>
<accession>A0A8H7ZAJ0</accession>
<organism evidence="1 2">
    <name type="scientific">Candida metapsilosis</name>
    <dbReference type="NCBI Taxonomy" id="273372"/>
    <lineage>
        <taxon>Eukaryota</taxon>
        <taxon>Fungi</taxon>
        <taxon>Dikarya</taxon>
        <taxon>Ascomycota</taxon>
        <taxon>Saccharomycotina</taxon>
        <taxon>Pichiomycetes</taxon>
        <taxon>Debaryomycetaceae</taxon>
        <taxon>Candida/Lodderomyces clade</taxon>
        <taxon>Candida</taxon>
    </lineage>
</organism>
<protein>
    <submittedName>
        <fullName evidence="1">Uncharacterized protein</fullName>
    </submittedName>
</protein>
<dbReference type="RefSeq" id="XP_067546065.1">
    <property type="nucleotide sequence ID" value="XM_067693667.1"/>
</dbReference>
<dbReference type="Proteomes" id="UP000669133">
    <property type="component" value="Unassembled WGS sequence"/>
</dbReference>
<dbReference type="AlphaFoldDB" id="A0A8H7ZAJ0"/>
<gene>
    <name evidence="1" type="ORF">I9W82_004580</name>
</gene>
<name>A0A8H7ZAJ0_9ASCO</name>
<sequence length="109" mass="12155">MTTIPSLRELIARHGISPRKIKEFGLVQSDIDRFTDVAQMPHASTYTSIPNLVAKDGTIYELQCATTPNQQPHSDLLTSRPCSEASQFSEIIESTLQTSQEFMLSDNNI</sequence>
<keyword evidence="2" id="KW-1185">Reference proteome</keyword>
<dbReference type="OrthoDB" id="4018987at2759"/>
<dbReference type="GeneID" id="93653209"/>
<proteinExistence type="predicted"/>
<reference evidence="1 2" key="1">
    <citation type="submission" date="2020-12" db="EMBL/GenBank/DDBJ databases">
        <title>Effect of drift, selection, and recombination on the evolution of hybrid genomes in Candida yeast pathogens.</title>
        <authorList>
            <person name="Mixao V."/>
            <person name="Ksiezopolska E."/>
            <person name="Saus E."/>
            <person name="Boekhout T."/>
            <person name="Gacser A."/>
            <person name="Gabaldon T."/>
        </authorList>
    </citation>
    <scope>NUCLEOTIDE SEQUENCE [LARGE SCALE GENOMIC DNA]</scope>
    <source>
        <strain evidence="1 2">BP57</strain>
    </source>
</reference>
<evidence type="ECO:0000313" key="1">
    <source>
        <dbReference type="EMBL" id="KAG5416949.1"/>
    </source>
</evidence>
<evidence type="ECO:0000313" key="2">
    <source>
        <dbReference type="Proteomes" id="UP000669133"/>
    </source>
</evidence>